<evidence type="ECO:0000313" key="15">
    <source>
        <dbReference type="EMBL" id="KAI7807541.1"/>
    </source>
</evidence>
<evidence type="ECO:0000256" key="5">
    <source>
        <dbReference type="ARBA" id="ARBA00022741"/>
    </source>
</evidence>
<dbReference type="InterPro" id="IPR000719">
    <property type="entry name" value="Prot_kinase_dom"/>
</dbReference>
<dbReference type="GO" id="GO:0007346">
    <property type="term" value="P:regulation of mitotic cell cycle"/>
    <property type="evidence" value="ECO:0007669"/>
    <property type="project" value="TreeGrafter"/>
</dbReference>
<dbReference type="Pfam" id="PF00069">
    <property type="entry name" value="Pkinase"/>
    <property type="match status" value="1"/>
</dbReference>
<keyword evidence="2 10" id="KW-0723">Serine/threonine-protein kinase</keyword>
<dbReference type="InterPro" id="IPR017441">
    <property type="entry name" value="Protein_kinase_ATP_BS"/>
</dbReference>
<feature type="binding site" evidence="12">
    <location>
        <position position="103"/>
    </location>
    <ligand>
        <name>ATP</name>
        <dbReference type="ChEBI" id="CHEBI:30616"/>
    </ligand>
</feature>
<dbReference type="InterPro" id="IPR051138">
    <property type="entry name" value="PIM_Ser/Thr_kinase"/>
</dbReference>
<keyword evidence="6 10" id="KW-0418">Kinase</keyword>
<name>A0A9W7WSN2_TRIRA</name>
<keyword evidence="7 10" id="KW-0067">ATP-binding</keyword>
<dbReference type="PANTHER" id="PTHR22984:SF11">
    <property type="entry name" value="AURORA KINASE-RELATED"/>
    <property type="match status" value="1"/>
</dbReference>
<feature type="binding site" evidence="12">
    <location>
        <position position="96"/>
    </location>
    <ligand>
        <name>ATP</name>
        <dbReference type="ChEBI" id="CHEBI:30616"/>
    </ligand>
</feature>
<proteinExistence type="inferred from homology"/>
<feature type="active site" description="Proton acceptor" evidence="11">
    <location>
        <position position="143"/>
    </location>
</feature>
<evidence type="ECO:0000256" key="10">
    <source>
        <dbReference type="PIRNR" id="PIRNR037993"/>
    </source>
</evidence>
<dbReference type="FunFam" id="1.10.510.10:FF:000392">
    <property type="entry name" value="Pim proto-oncogene, serine/threonine kinase,-related 152"/>
    <property type="match status" value="1"/>
</dbReference>
<dbReference type="AlphaFoldDB" id="A0A9W7WSN2"/>
<keyword evidence="4 10" id="KW-0808">Transferase</keyword>
<evidence type="ECO:0000256" key="3">
    <source>
        <dbReference type="ARBA" id="ARBA00022553"/>
    </source>
</evidence>
<keyword evidence="5 10" id="KW-0547">Nucleotide-binding</keyword>
<dbReference type="GO" id="GO:0005524">
    <property type="term" value="F:ATP binding"/>
    <property type="evidence" value="ECO:0007669"/>
    <property type="project" value="UniProtKB-UniRule"/>
</dbReference>
<dbReference type="SMART" id="SM00220">
    <property type="entry name" value="S_TKc"/>
    <property type="match status" value="1"/>
</dbReference>
<evidence type="ECO:0000256" key="13">
    <source>
        <dbReference type="PROSITE-ProRule" id="PRU10141"/>
    </source>
</evidence>
<comment type="catalytic activity">
    <reaction evidence="9 10">
        <text>L-seryl-[protein] + ATP = O-phospho-L-seryl-[protein] + ADP + H(+)</text>
        <dbReference type="Rhea" id="RHEA:17989"/>
        <dbReference type="Rhea" id="RHEA-COMP:9863"/>
        <dbReference type="Rhea" id="RHEA-COMP:11604"/>
        <dbReference type="ChEBI" id="CHEBI:15378"/>
        <dbReference type="ChEBI" id="CHEBI:29999"/>
        <dbReference type="ChEBI" id="CHEBI:30616"/>
        <dbReference type="ChEBI" id="CHEBI:83421"/>
        <dbReference type="ChEBI" id="CHEBI:456216"/>
        <dbReference type="EC" id="2.7.11.1"/>
    </reaction>
</comment>
<dbReference type="Gene3D" id="1.10.510.10">
    <property type="entry name" value="Transferase(Phosphotransferase) domain 1"/>
    <property type="match status" value="1"/>
</dbReference>
<dbReference type="EMBL" id="JAFHDT010000007">
    <property type="protein sequence ID" value="KAI7807541.1"/>
    <property type="molecule type" value="Genomic_DNA"/>
</dbReference>
<evidence type="ECO:0000256" key="8">
    <source>
        <dbReference type="ARBA" id="ARBA00047899"/>
    </source>
</evidence>
<dbReference type="PROSITE" id="PS00107">
    <property type="entry name" value="PROTEIN_KINASE_ATP"/>
    <property type="match status" value="1"/>
</dbReference>
<feature type="domain" description="Protein kinase" evidence="14">
    <location>
        <begin position="10"/>
        <end position="265"/>
    </location>
</feature>
<evidence type="ECO:0000256" key="1">
    <source>
        <dbReference type="ARBA" id="ARBA00005505"/>
    </source>
</evidence>
<feature type="binding site" evidence="12">
    <location>
        <position position="39"/>
    </location>
    <ligand>
        <name>ATP</name>
        <dbReference type="ChEBI" id="CHEBI:30616"/>
    </ligand>
</feature>
<dbReference type="SUPFAM" id="SSF56112">
    <property type="entry name" value="Protein kinase-like (PK-like)"/>
    <property type="match status" value="1"/>
</dbReference>
<dbReference type="GO" id="GO:0004674">
    <property type="term" value="F:protein serine/threonine kinase activity"/>
    <property type="evidence" value="ECO:0007669"/>
    <property type="project" value="UniProtKB-UniRule"/>
</dbReference>
<dbReference type="InterPro" id="IPR011009">
    <property type="entry name" value="Kinase-like_dom_sf"/>
</dbReference>
<dbReference type="GO" id="GO:0106310">
    <property type="term" value="F:protein serine kinase activity"/>
    <property type="evidence" value="ECO:0007669"/>
    <property type="project" value="UniProtKB-UniRule"/>
</dbReference>
<evidence type="ECO:0000256" key="11">
    <source>
        <dbReference type="PIRSR" id="PIRSR037993-1"/>
    </source>
</evidence>
<dbReference type="Proteomes" id="UP001059041">
    <property type="component" value="Linkage Group LG7"/>
</dbReference>
<dbReference type="GO" id="GO:0043066">
    <property type="term" value="P:negative regulation of apoptotic process"/>
    <property type="evidence" value="ECO:0007669"/>
    <property type="project" value="UniProtKB-UniRule"/>
</dbReference>
<evidence type="ECO:0000256" key="12">
    <source>
        <dbReference type="PIRSR" id="PIRSR037993-2"/>
    </source>
</evidence>
<comment type="catalytic activity">
    <reaction evidence="8 10">
        <text>L-threonyl-[protein] + ATP = O-phospho-L-threonyl-[protein] + ADP + H(+)</text>
        <dbReference type="Rhea" id="RHEA:46608"/>
        <dbReference type="Rhea" id="RHEA-COMP:11060"/>
        <dbReference type="Rhea" id="RHEA-COMP:11605"/>
        <dbReference type="ChEBI" id="CHEBI:15378"/>
        <dbReference type="ChEBI" id="CHEBI:30013"/>
        <dbReference type="ChEBI" id="CHEBI:30616"/>
        <dbReference type="ChEBI" id="CHEBI:61977"/>
        <dbReference type="ChEBI" id="CHEBI:456216"/>
        <dbReference type="EC" id="2.7.11.1"/>
    </reaction>
</comment>
<evidence type="ECO:0000313" key="16">
    <source>
        <dbReference type="Proteomes" id="UP001059041"/>
    </source>
</evidence>
<dbReference type="EC" id="2.7.11.1" evidence="10"/>
<dbReference type="FunFam" id="3.30.200.20:FF:000246">
    <property type="entry name" value="Pim proto-oncogene, serine/threonine kinase,-related 152"/>
    <property type="match status" value="1"/>
</dbReference>
<reference evidence="15" key="1">
    <citation type="submission" date="2021-02" db="EMBL/GenBank/DDBJ databases">
        <title>Comparative genomics reveals that relaxation of natural selection precedes convergent phenotypic evolution of cavefish.</title>
        <authorList>
            <person name="Peng Z."/>
        </authorList>
    </citation>
    <scope>NUCLEOTIDE SEQUENCE</scope>
    <source>
        <tissue evidence="15">Muscle</tissue>
    </source>
</reference>
<comment type="caution">
    <text evidence="15">The sequence shown here is derived from an EMBL/GenBank/DDBJ whole genome shotgun (WGS) entry which is preliminary data.</text>
</comment>
<keyword evidence="3" id="KW-0597">Phosphoprotein</keyword>
<comment type="similarity">
    <text evidence="1 10">Belongs to the protein kinase superfamily. CAMK Ser/Thr protein kinase family. PIM subfamily.</text>
</comment>
<dbReference type="InterPro" id="IPR017348">
    <property type="entry name" value="PIM1/2/3"/>
</dbReference>
<evidence type="ECO:0000256" key="7">
    <source>
        <dbReference type="ARBA" id="ARBA00022840"/>
    </source>
</evidence>
<keyword evidence="16" id="KW-1185">Reference proteome</keyword>
<dbReference type="GO" id="GO:0005737">
    <property type="term" value="C:cytoplasm"/>
    <property type="evidence" value="ECO:0007669"/>
    <property type="project" value="UniProtKB-UniRule"/>
</dbReference>
<feature type="binding site" evidence="12">
    <location>
        <begin position="16"/>
        <end position="24"/>
    </location>
    <ligand>
        <name>ATP</name>
        <dbReference type="ChEBI" id="CHEBI:30616"/>
    </ligand>
</feature>
<accession>A0A9W7WSN2</accession>
<dbReference type="PANTHER" id="PTHR22984">
    <property type="entry name" value="SERINE/THREONINE-PROTEIN KINASE PIM"/>
    <property type="match status" value="1"/>
</dbReference>
<gene>
    <name evidence="15" type="ORF">IRJ41_005965</name>
</gene>
<dbReference type="PROSITE" id="PS50011">
    <property type="entry name" value="PROTEIN_KINASE_DOM"/>
    <property type="match status" value="1"/>
</dbReference>
<evidence type="ECO:0000256" key="9">
    <source>
        <dbReference type="ARBA" id="ARBA00048679"/>
    </source>
</evidence>
<organism evidence="15 16">
    <name type="scientific">Triplophysa rosa</name>
    <name type="common">Cave loach</name>
    <dbReference type="NCBI Taxonomy" id="992332"/>
    <lineage>
        <taxon>Eukaryota</taxon>
        <taxon>Metazoa</taxon>
        <taxon>Chordata</taxon>
        <taxon>Craniata</taxon>
        <taxon>Vertebrata</taxon>
        <taxon>Euteleostomi</taxon>
        <taxon>Actinopterygii</taxon>
        <taxon>Neopterygii</taxon>
        <taxon>Teleostei</taxon>
        <taxon>Ostariophysi</taxon>
        <taxon>Cypriniformes</taxon>
        <taxon>Nemacheilidae</taxon>
        <taxon>Triplophysa</taxon>
    </lineage>
</organism>
<protein>
    <recommendedName>
        <fullName evidence="10">Serine/threonine-protein kinase</fullName>
        <ecNumber evidence="10">2.7.11.1</ecNumber>
    </recommendedName>
</protein>
<dbReference type="Gene3D" id="3.30.200.20">
    <property type="entry name" value="Phosphorylase Kinase, domain 1"/>
    <property type="match status" value="1"/>
</dbReference>
<dbReference type="PIRSF" id="PIRSF037993">
    <property type="entry name" value="STPK_Pim-1"/>
    <property type="match status" value="1"/>
</dbReference>
<comment type="function">
    <text evidence="10">Proto-oncogene with serine/threonine kinase activity involved in cell survival and cell proliferation.</text>
</comment>
<evidence type="ECO:0000256" key="6">
    <source>
        <dbReference type="ARBA" id="ARBA00022777"/>
    </source>
</evidence>
<feature type="binding site" evidence="13">
    <location>
        <position position="43"/>
    </location>
    <ligand>
        <name>ATP</name>
        <dbReference type="ChEBI" id="CHEBI:30616"/>
    </ligand>
</feature>
<evidence type="ECO:0000256" key="4">
    <source>
        <dbReference type="ARBA" id="ARBA00022679"/>
    </source>
</evidence>
<evidence type="ECO:0000259" key="14">
    <source>
        <dbReference type="PROSITE" id="PS50011"/>
    </source>
</evidence>
<sequence length="277" mass="31627">MTSQVNSCQYKIIKMLGEGAYGTVFDGTRVRDGLKVAVKLVKKSVDIDYISIPCHPEPLPREIALLILATNGTPVPEIIQLLDWEDKSDHYVMVLECPSPCQDLHCFVCSKGGTVTEALAQIIMWQATTAASECCERGVFQRDIKLNNLLINTDTLDVKLIDFGCGDIWKKSKYKQYLGTLEYCCPEFYNKYECHAEPATVWSLGVTLFAMLFGFLPDFHNLDQMKKKWSRSGLSKECCSLIQSCLEMDPNKRISLKDVLLHEWFENIENDRLYYYT</sequence>
<evidence type="ECO:0000256" key="2">
    <source>
        <dbReference type="ARBA" id="ARBA00022527"/>
    </source>
</evidence>